<protein>
    <submittedName>
        <fullName evidence="1">Uncharacterized protein</fullName>
    </submittedName>
</protein>
<evidence type="ECO:0000313" key="2">
    <source>
        <dbReference type="Proteomes" id="UP000755577"/>
    </source>
</evidence>
<sequence length="71" mass="8033">MLRLDSDLDREILSDALAALLRERICALHLAERVALATNRPRPDPGDYGLTDILRLSRQLENGSARHRDAR</sequence>
<evidence type="ECO:0000313" key="1">
    <source>
        <dbReference type="EMBL" id="MBM2766288.1"/>
    </source>
</evidence>
<dbReference type="Proteomes" id="UP000755577">
    <property type="component" value="Unassembled WGS sequence"/>
</dbReference>
<organism evidence="1 2">
    <name type="scientific">Burkholderia anthina</name>
    <dbReference type="NCBI Taxonomy" id="179879"/>
    <lineage>
        <taxon>Bacteria</taxon>
        <taxon>Pseudomonadati</taxon>
        <taxon>Pseudomonadota</taxon>
        <taxon>Betaproteobacteria</taxon>
        <taxon>Burkholderiales</taxon>
        <taxon>Burkholderiaceae</taxon>
        <taxon>Burkholderia</taxon>
        <taxon>Burkholderia cepacia complex</taxon>
    </lineage>
</organism>
<accession>A0ABS2B188</accession>
<keyword evidence="2" id="KW-1185">Reference proteome</keyword>
<comment type="caution">
    <text evidence="1">The sequence shown here is derived from an EMBL/GenBank/DDBJ whole genome shotgun (WGS) entry which is preliminary data.</text>
</comment>
<name>A0ABS2B188_9BURK</name>
<dbReference type="EMBL" id="JAFCIQ010000004">
    <property type="protein sequence ID" value="MBM2766288.1"/>
    <property type="molecule type" value="Genomic_DNA"/>
</dbReference>
<proteinExistence type="predicted"/>
<gene>
    <name evidence="1" type="ORF">JQK92_07585</name>
</gene>
<reference evidence="1 2" key="1">
    <citation type="submission" date="2021-02" db="EMBL/GenBank/DDBJ databases">
        <title>Draft genome of the type strains Burkholderia anthina DSM16086.</title>
        <authorList>
            <person name="Hertel R."/>
            <person name="Meissner J."/>
            <person name="Poehlein A."/>
            <person name="Daniel R."/>
            <person name="Commichau F.M."/>
        </authorList>
    </citation>
    <scope>NUCLEOTIDE SEQUENCE [LARGE SCALE GENOMIC DNA]</scope>
    <source>
        <strain evidence="1 2">DSM 16086</strain>
    </source>
</reference>